<proteinExistence type="predicted"/>
<accession>A0A8E6EUX6</accession>
<evidence type="ECO:0000256" key="1">
    <source>
        <dbReference type="SAM" id="SignalP"/>
    </source>
</evidence>
<dbReference type="Proteomes" id="UP000676194">
    <property type="component" value="Chromosome"/>
</dbReference>
<feature type="signal peptide" evidence="1">
    <location>
        <begin position="1"/>
        <end position="19"/>
    </location>
</feature>
<protein>
    <recommendedName>
        <fullName evidence="4">HEAT repeat domain-containing protein</fullName>
    </recommendedName>
</protein>
<keyword evidence="3" id="KW-1185">Reference proteome</keyword>
<reference evidence="2" key="1">
    <citation type="submission" date="2021-05" db="EMBL/GenBank/DDBJ databases">
        <title>Complete genome sequence of the cellulolytic planctomycete Telmatocola sphagniphila SP2T and characterization of the first cellulase from planctomycetes.</title>
        <authorList>
            <person name="Rakitin A.L."/>
            <person name="Beletsky A.V."/>
            <person name="Naumoff D.G."/>
            <person name="Kulichevskaya I.S."/>
            <person name="Mardanov A.V."/>
            <person name="Ravin N.V."/>
            <person name="Dedysh S.N."/>
        </authorList>
    </citation>
    <scope>NUCLEOTIDE SEQUENCE</scope>
    <source>
        <strain evidence="2">SP2T</strain>
    </source>
</reference>
<name>A0A8E6EUX6_9BACT</name>
<dbReference type="KEGG" id="tsph:KIH39_24020"/>
<gene>
    <name evidence="2" type="ORF">KIH39_24020</name>
</gene>
<dbReference type="EMBL" id="CP074694">
    <property type="protein sequence ID" value="QVL31867.1"/>
    <property type="molecule type" value="Genomic_DNA"/>
</dbReference>
<keyword evidence="1" id="KW-0732">Signal</keyword>
<feature type="chain" id="PRO_5034915729" description="HEAT repeat domain-containing protein" evidence="1">
    <location>
        <begin position="20"/>
        <end position="243"/>
    </location>
</feature>
<evidence type="ECO:0008006" key="4">
    <source>
        <dbReference type="Google" id="ProtNLM"/>
    </source>
</evidence>
<sequence>MLKFLAGMLICLLASSGYGYPPPRSPAPPPSESQLERWWEDLAKQEPKASTALLKLSSYPEQTLNLLKKKLYRLELDDKRFLKLLADLGSKDEKVARAADAEFRKYDPRLAKDIPNLFFKSMDELTTMRLVAILEDKEFGIYEKKGKPEITLQPHDSQIRITLRWPINKEEFEEVSSWIFAISPEWTVKKDWQCMQRAIALLEIFNSPEAIAILKDIAKGHKHAAPTKAAFEVLGRMKLALKD</sequence>
<evidence type="ECO:0000313" key="2">
    <source>
        <dbReference type="EMBL" id="QVL31867.1"/>
    </source>
</evidence>
<organism evidence="2 3">
    <name type="scientific">Telmatocola sphagniphila</name>
    <dbReference type="NCBI Taxonomy" id="1123043"/>
    <lineage>
        <taxon>Bacteria</taxon>
        <taxon>Pseudomonadati</taxon>
        <taxon>Planctomycetota</taxon>
        <taxon>Planctomycetia</taxon>
        <taxon>Gemmatales</taxon>
        <taxon>Gemmataceae</taxon>
    </lineage>
</organism>
<evidence type="ECO:0000313" key="3">
    <source>
        <dbReference type="Proteomes" id="UP000676194"/>
    </source>
</evidence>
<dbReference type="RefSeq" id="WP_213496258.1">
    <property type="nucleotide sequence ID" value="NZ_CP074694.1"/>
</dbReference>
<dbReference type="AlphaFoldDB" id="A0A8E6EUX6"/>